<feature type="region of interest" description="Disordered" evidence="1">
    <location>
        <begin position="29"/>
        <end position="54"/>
    </location>
</feature>
<evidence type="ECO:0000256" key="1">
    <source>
        <dbReference type="SAM" id="MobiDB-lite"/>
    </source>
</evidence>
<gene>
    <name evidence="2" type="ORF">DFH08DRAFT_624152</name>
</gene>
<dbReference type="Proteomes" id="UP001218218">
    <property type="component" value="Unassembled WGS sequence"/>
</dbReference>
<keyword evidence="3" id="KW-1185">Reference proteome</keyword>
<feature type="non-terminal residue" evidence="2">
    <location>
        <position position="54"/>
    </location>
</feature>
<feature type="non-terminal residue" evidence="2">
    <location>
        <position position="1"/>
    </location>
</feature>
<evidence type="ECO:0000313" key="2">
    <source>
        <dbReference type="EMBL" id="KAJ7303526.1"/>
    </source>
</evidence>
<protein>
    <submittedName>
        <fullName evidence="2">Uncharacterized protein</fullName>
    </submittedName>
</protein>
<comment type="caution">
    <text evidence="2">The sequence shown here is derived from an EMBL/GenBank/DDBJ whole genome shotgun (WGS) entry which is preliminary data.</text>
</comment>
<name>A0AAD6Z1K3_9AGAR</name>
<accession>A0AAD6Z1K3</accession>
<evidence type="ECO:0000313" key="3">
    <source>
        <dbReference type="Proteomes" id="UP001218218"/>
    </source>
</evidence>
<dbReference type="EMBL" id="JARIHO010000105">
    <property type="protein sequence ID" value="KAJ7303526.1"/>
    <property type="molecule type" value="Genomic_DNA"/>
</dbReference>
<proteinExistence type="predicted"/>
<dbReference type="Gene3D" id="3.30.1390.20">
    <property type="entry name" value="Ribosomal protein L30, ferredoxin-like fold domain"/>
    <property type="match status" value="1"/>
</dbReference>
<organism evidence="2 3">
    <name type="scientific">Mycena albidolilacea</name>
    <dbReference type="NCBI Taxonomy" id="1033008"/>
    <lineage>
        <taxon>Eukaryota</taxon>
        <taxon>Fungi</taxon>
        <taxon>Dikarya</taxon>
        <taxon>Basidiomycota</taxon>
        <taxon>Agaricomycotina</taxon>
        <taxon>Agaricomycetes</taxon>
        <taxon>Agaricomycetidae</taxon>
        <taxon>Agaricales</taxon>
        <taxon>Marasmiineae</taxon>
        <taxon>Mycenaceae</taxon>
        <taxon>Mycena</taxon>
    </lineage>
</organism>
<reference evidence="2" key="1">
    <citation type="submission" date="2023-03" db="EMBL/GenBank/DDBJ databases">
        <title>Massive genome expansion in bonnet fungi (Mycena s.s.) driven by repeated elements and novel gene families across ecological guilds.</title>
        <authorList>
            <consortium name="Lawrence Berkeley National Laboratory"/>
            <person name="Harder C.B."/>
            <person name="Miyauchi S."/>
            <person name="Viragh M."/>
            <person name="Kuo A."/>
            <person name="Thoen E."/>
            <person name="Andreopoulos B."/>
            <person name="Lu D."/>
            <person name="Skrede I."/>
            <person name="Drula E."/>
            <person name="Henrissat B."/>
            <person name="Morin E."/>
            <person name="Kohler A."/>
            <person name="Barry K."/>
            <person name="LaButti K."/>
            <person name="Morin E."/>
            <person name="Salamov A."/>
            <person name="Lipzen A."/>
            <person name="Mereny Z."/>
            <person name="Hegedus B."/>
            <person name="Baldrian P."/>
            <person name="Stursova M."/>
            <person name="Weitz H."/>
            <person name="Taylor A."/>
            <person name="Grigoriev I.V."/>
            <person name="Nagy L.G."/>
            <person name="Martin F."/>
            <person name="Kauserud H."/>
        </authorList>
    </citation>
    <scope>NUCLEOTIDE SEQUENCE</scope>
    <source>
        <strain evidence="2">CBHHK002</strain>
    </source>
</reference>
<feature type="compositionally biased region" description="Basic and acidic residues" evidence="1">
    <location>
        <begin position="31"/>
        <end position="43"/>
    </location>
</feature>
<dbReference type="InterPro" id="IPR036919">
    <property type="entry name" value="Ribo_uL30_ferredoxin-like_sf"/>
</dbReference>
<dbReference type="AlphaFoldDB" id="A0AAD6Z1K3"/>
<sequence length="54" mass="5960">TVSHPHKPDIAGRILAVEELLEVRNVPASEVRNKQKQHIERKAPKGKGVRGGEV</sequence>